<dbReference type="Gene3D" id="3.10.20.860">
    <property type="match status" value="1"/>
</dbReference>
<proteinExistence type="predicted"/>
<reference evidence="1 2" key="1">
    <citation type="submission" date="2020-07" db="EMBL/GenBank/DDBJ databases">
        <title>Spirosoma foliorum sp. nov., isolated from the leaves on the Nejang mountain Korea, Republic of.</title>
        <authorList>
            <person name="Ho H."/>
            <person name="Lee Y.-J."/>
            <person name="Nurcahyanto D.-A."/>
            <person name="Kim S.-G."/>
        </authorList>
    </citation>
    <scope>NUCLEOTIDE SEQUENCE [LARGE SCALE GENOMIC DNA]</scope>
    <source>
        <strain evidence="1 2">PL0136</strain>
    </source>
</reference>
<protein>
    <submittedName>
        <fullName evidence="1">Type II toxin-antitoxin system MqsA family antitoxin</fullName>
    </submittedName>
</protein>
<name>A0A7G5H797_9BACT</name>
<dbReference type="InterPro" id="IPR022453">
    <property type="entry name" value="Znf_MqsA-type"/>
</dbReference>
<keyword evidence="2" id="KW-1185">Reference proteome</keyword>
<sequence length="67" mass="7413">MCGGHREAGHTTFSADLGDGLVVVRHVPAMICNQCGDEWIDNKTAQQLEDIVLEARQKKHQLEVLSL</sequence>
<organism evidence="1 2">
    <name type="scientific">Spirosoma foliorum</name>
    <dbReference type="NCBI Taxonomy" id="2710596"/>
    <lineage>
        <taxon>Bacteria</taxon>
        <taxon>Pseudomonadati</taxon>
        <taxon>Bacteroidota</taxon>
        <taxon>Cytophagia</taxon>
        <taxon>Cytophagales</taxon>
        <taxon>Cytophagaceae</taxon>
        <taxon>Spirosoma</taxon>
    </lineage>
</organism>
<dbReference type="EMBL" id="CP059732">
    <property type="protein sequence ID" value="QMW06989.1"/>
    <property type="molecule type" value="Genomic_DNA"/>
</dbReference>
<evidence type="ECO:0000313" key="1">
    <source>
        <dbReference type="EMBL" id="QMW06989.1"/>
    </source>
</evidence>
<accession>A0A7G5H797</accession>
<dbReference type="AlphaFoldDB" id="A0A7G5H797"/>
<dbReference type="Proteomes" id="UP000515369">
    <property type="component" value="Chromosome"/>
</dbReference>
<dbReference type="KEGG" id="sfol:H3H32_17780"/>
<dbReference type="NCBIfam" id="TIGR03831">
    <property type="entry name" value="YgiT_finger"/>
    <property type="match status" value="1"/>
</dbReference>
<gene>
    <name evidence="1" type="ORF">H3H32_17780</name>
</gene>
<dbReference type="CDD" id="cd12870">
    <property type="entry name" value="MqsA"/>
    <property type="match status" value="1"/>
</dbReference>
<evidence type="ECO:0000313" key="2">
    <source>
        <dbReference type="Proteomes" id="UP000515369"/>
    </source>
</evidence>